<evidence type="ECO:0000313" key="5">
    <source>
        <dbReference type="Proteomes" id="UP000295506"/>
    </source>
</evidence>
<dbReference type="Proteomes" id="UP000295506">
    <property type="component" value="Unassembled WGS sequence"/>
</dbReference>
<dbReference type="KEGG" id="dej:AWY79_01275"/>
<dbReference type="OrthoDB" id="8245427at2"/>
<protein>
    <recommendedName>
        <fullName evidence="6">Transmembrane protein</fullName>
    </recommendedName>
</protein>
<dbReference type="Proteomes" id="UP000055611">
    <property type="component" value="Chromosome"/>
</dbReference>
<keyword evidence="1" id="KW-0472">Membrane</keyword>
<organism evidence="3 5">
    <name type="scientific">Pseudodesulfovibrio indicus</name>
    <dbReference type="NCBI Taxonomy" id="1716143"/>
    <lineage>
        <taxon>Bacteria</taxon>
        <taxon>Pseudomonadati</taxon>
        <taxon>Thermodesulfobacteriota</taxon>
        <taxon>Desulfovibrionia</taxon>
        <taxon>Desulfovibrionales</taxon>
        <taxon>Desulfovibrionaceae</taxon>
    </lineage>
</organism>
<dbReference type="EMBL" id="CP014206">
    <property type="protein sequence ID" value="AMK09833.1"/>
    <property type="molecule type" value="Genomic_DNA"/>
</dbReference>
<reference evidence="3 5" key="2">
    <citation type="submission" date="2019-03" db="EMBL/GenBank/DDBJ databases">
        <title>Genomic Encyclopedia of Type Strains, Phase IV (KMG-IV): sequencing the most valuable type-strain genomes for metagenomic binning, comparative biology and taxonomic classification.</title>
        <authorList>
            <person name="Goeker M."/>
        </authorList>
    </citation>
    <scope>NUCLEOTIDE SEQUENCE [LARGE SCALE GENOMIC DNA]</scope>
    <source>
        <strain evidence="3 5">DSM 101483</strain>
    </source>
</reference>
<evidence type="ECO:0000313" key="4">
    <source>
        <dbReference type="Proteomes" id="UP000055611"/>
    </source>
</evidence>
<keyword evidence="1" id="KW-1133">Transmembrane helix</keyword>
<evidence type="ECO:0000313" key="2">
    <source>
        <dbReference type="EMBL" id="AMK09833.1"/>
    </source>
</evidence>
<keyword evidence="1" id="KW-0812">Transmembrane</keyword>
<reference evidence="2 4" key="1">
    <citation type="journal article" date="2016" name="Front. Microbiol.">
        <title>Genome Sequence of the Piezophilic, Mesophilic Sulfate-Reducing Bacterium Desulfovibrio indicus J2T.</title>
        <authorList>
            <person name="Cao J."/>
            <person name="Maignien L."/>
            <person name="Shao Z."/>
            <person name="Alain K."/>
            <person name="Jebbar M."/>
        </authorList>
    </citation>
    <scope>NUCLEOTIDE SEQUENCE [LARGE SCALE GENOMIC DNA]</scope>
    <source>
        <strain evidence="2 4">J2</strain>
    </source>
</reference>
<dbReference type="RefSeq" id="WP_066799338.1">
    <property type="nucleotide sequence ID" value="NZ_CP014206.1"/>
</dbReference>
<sequence>MRYDYTPLPQEAACPFCTTEVPAGASVCTGCGAVFVTKRRLGRMALYFFLGGLILGHSLTFGTMLVFASVVAALGAWGVNWSDARKPFWLRDEP</sequence>
<dbReference type="EMBL" id="SOBK01000008">
    <property type="protein sequence ID" value="TDT87489.1"/>
    <property type="molecule type" value="Genomic_DNA"/>
</dbReference>
<evidence type="ECO:0000256" key="1">
    <source>
        <dbReference type="SAM" id="Phobius"/>
    </source>
</evidence>
<keyword evidence="4" id="KW-1185">Reference proteome</keyword>
<proteinExistence type="predicted"/>
<feature type="transmembrane region" description="Helical" evidence="1">
    <location>
        <begin position="46"/>
        <end position="79"/>
    </location>
</feature>
<gene>
    <name evidence="2" type="ORF">AWY79_01275</name>
    <name evidence="3" type="ORF">EDC59_108155</name>
</gene>
<dbReference type="AlphaFoldDB" id="A0A140D9G6"/>
<evidence type="ECO:0008006" key="6">
    <source>
        <dbReference type="Google" id="ProtNLM"/>
    </source>
</evidence>
<evidence type="ECO:0000313" key="3">
    <source>
        <dbReference type="EMBL" id="TDT87489.1"/>
    </source>
</evidence>
<name>A0A140D9G6_9BACT</name>
<accession>A0A140D9G6</accession>